<keyword evidence="2" id="KW-1185">Reference proteome</keyword>
<comment type="caution">
    <text evidence="1">The sequence shown here is derived from an EMBL/GenBank/DDBJ whole genome shotgun (WGS) entry which is preliminary data.</text>
</comment>
<protein>
    <submittedName>
        <fullName evidence="1">Uncharacterized protein</fullName>
    </submittedName>
</protein>
<dbReference type="AlphaFoldDB" id="A0A3N6QS29"/>
<dbReference type="OrthoDB" id="532853at2"/>
<evidence type="ECO:0000313" key="1">
    <source>
        <dbReference type="EMBL" id="RQH37509.1"/>
    </source>
</evidence>
<dbReference type="EMBL" id="RCBY01000109">
    <property type="protein sequence ID" value="RQH37509.1"/>
    <property type="molecule type" value="Genomic_DNA"/>
</dbReference>
<proteinExistence type="predicted"/>
<accession>A0A3N6QS29</accession>
<sequence length="59" mass="6776">MLDLLGPKILYSWQLLAQQVDVNLWSDVQKAWSNFIECGQVWALLVGLFIGWMVKSILP</sequence>
<evidence type="ECO:0000313" key="2">
    <source>
        <dbReference type="Proteomes" id="UP000269154"/>
    </source>
</evidence>
<reference evidence="1 2" key="1">
    <citation type="journal article" date="2018" name="ACS Chem. Biol.">
        <title>Ketoreductase domain dysfunction expands chemodiversity: malyngamide biosynthesis in the cyanobacterium Okeania hirsuta.</title>
        <authorList>
            <person name="Moss N.A."/>
            <person name="Leao T."/>
            <person name="Rankin M."/>
            <person name="McCullough T.M."/>
            <person name="Qu P."/>
            <person name="Korobeynikov A."/>
            <person name="Smith J.L."/>
            <person name="Gerwick L."/>
            <person name="Gerwick W.H."/>
        </authorList>
    </citation>
    <scope>NUCLEOTIDE SEQUENCE [LARGE SCALE GENOMIC DNA]</scope>
    <source>
        <strain evidence="1 2">PAB10Feb10-1</strain>
    </source>
</reference>
<name>A0A3N6QS29_9CYAN</name>
<dbReference type="Proteomes" id="UP000269154">
    <property type="component" value="Unassembled WGS sequence"/>
</dbReference>
<organism evidence="1 2">
    <name type="scientific">Okeania hirsuta</name>
    <dbReference type="NCBI Taxonomy" id="1458930"/>
    <lineage>
        <taxon>Bacteria</taxon>
        <taxon>Bacillati</taxon>
        <taxon>Cyanobacteriota</taxon>
        <taxon>Cyanophyceae</taxon>
        <taxon>Oscillatoriophycideae</taxon>
        <taxon>Oscillatoriales</taxon>
        <taxon>Microcoleaceae</taxon>
        <taxon>Okeania</taxon>
    </lineage>
</organism>
<gene>
    <name evidence="1" type="ORF">D5R40_18425</name>
</gene>